<name>D5Q8B3_CLODI</name>
<dbReference type="HOGENOM" id="CLU_067525_0_0_9"/>
<organism evidence="8 9">
    <name type="scientific">Clostridioides difficile NAP08</name>
    <dbReference type="NCBI Taxonomy" id="525259"/>
    <lineage>
        <taxon>Bacteria</taxon>
        <taxon>Bacillati</taxon>
        <taxon>Bacillota</taxon>
        <taxon>Clostridia</taxon>
        <taxon>Peptostreptococcales</taxon>
        <taxon>Peptostreptococcaceae</taxon>
        <taxon>Clostridioides</taxon>
    </lineage>
</organism>
<keyword evidence="3 6" id="KW-0812">Transmembrane</keyword>
<dbReference type="AlphaFoldDB" id="D5Q8B3"/>
<evidence type="ECO:0000256" key="3">
    <source>
        <dbReference type="ARBA" id="ARBA00022692"/>
    </source>
</evidence>
<dbReference type="EMBL" id="ADNX01000084">
    <property type="protein sequence ID" value="EFH05818.1"/>
    <property type="molecule type" value="Genomic_DNA"/>
</dbReference>
<dbReference type="InterPro" id="IPR052984">
    <property type="entry name" value="UPF0421"/>
</dbReference>
<sequence>MLKLSLLYLFKGGLHLNNINSLKVIKLSLGCSLAIFIAWLLKLEYSMVAGVIVLLTVKDTKRETLKGSIGKVYGFLLCTIFSYLCFNILGYNLISFSVFIFIIIPLCFLLNIQDVIAMCVVIASHYFLQGETSIKWILNEAGIFAVGTGIGVLINMYIPTNIHKIHEVQKKLQEEVSIVLIDIADIIVNPKKENGYSRDLYTLNSLIDSSISETYDNINNTLLSDTRFFLEHMDIIKSQRDILENLYSYVSQLNSTPPQAHILSAFIHKIGHTEFEAETGNLLLEELKRLMLSMKNQPLPVDRTEFENRAILFLCLTELKQFLVNRKNAQMLRDNNFYK</sequence>
<accession>D5Q8B3</accession>
<keyword evidence="2" id="KW-1003">Cell membrane</keyword>
<comment type="subcellular location">
    <subcellularLocation>
        <location evidence="1">Cell membrane</location>
        <topology evidence="1">Multi-pass membrane protein</topology>
    </subcellularLocation>
</comment>
<dbReference type="Proteomes" id="UP000003227">
    <property type="component" value="Unassembled WGS sequence"/>
</dbReference>
<keyword evidence="4 6" id="KW-1133">Transmembrane helix</keyword>
<feature type="transmembrane region" description="Helical" evidence="6">
    <location>
        <begin position="136"/>
        <end position="158"/>
    </location>
</feature>
<evidence type="ECO:0000256" key="5">
    <source>
        <dbReference type="ARBA" id="ARBA00023136"/>
    </source>
</evidence>
<proteinExistence type="predicted"/>
<feature type="transmembrane region" description="Helical" evidence="6">
    <location>
        <begin position="33"/>
        <end position="57"/>
    </location>
</feature>
<dbReference type="PANTHER" id="PTHR40064">
    <property type="entry name" value="MEMBRANE PROTEIN-RELATED"/>
    <property type="match status" value="1"/>
</dbReference>
<dbReference type="GO" id="GO:0005886">
    <property type="term" value="C:plasma membrane"/>
    <property type="evidence" value="ECO:0007669"/>
    <property type="project" value="UniProtKB-SubCell"/>
</dbReference>
<dbReference type="InterPro" id="IPR021062">
    <property type="entry name" value="ArAE_1_C"/>
</dbReference>
<evidence type="ECO:0000256" key="2">
    <source>
        <dbReference type="ARBA" id="ARBA00022475"/>
    </source>
</evidence>
<dbReference type="PANTHER" id="PTHR40064:SF1">
    <property type="entry name" value="MEMBRANE PROTEIN"/>
    <property type="match status" value="1"/>
</dbReference>
<evidence type="ECO:0000259" key="7">
    <source>
        <dbReference type="Pfam" id="PF11728"/>
    </source>
</evidence>
<feature type="transmembrane region" description="Helical" evidence="6">
    <location>
        <begin position="69"/>
        <end position="90"/>
    </location>
</feature>
<evidence type="ECO:0000256" key="1">
    <source>
        <dbReference type="ARBA" id="ARBA00004651"/>
    </source>
</evidence>
<comment type="caution">
    <text evidence="8">The sequence shown here is derived from an EMBL/GenBank/DDBJ whole genome shotgun (WGS) entry which is preliminary data.</text>
</comment>
<evidence type="ECO:0000313" key="9">
    <source>
        <dbReference type="Proteomes" id="UP000003227"/>
    </source>
</evidence>
<dbReference type="InterPro" id="IPR010343">
    <property type="entry name" value="ArAE_1"/>
</dbReference>
<feature type="domain" description="Putative aromatic acid exporter C-terminal" evidence="7">
    <location>
        <begin position="163"/>
        <end position="324"/>
    </location>
</feature>
<dbReference type="InterPro" id="IPR038323">
    <property type="entry name" value="ArAE_1_C_sf"/>
</dbReference>
<protein>
    <recommendedName>
        <fullName evidence="7">Putative aromatic acid exporter C-terminal domain-containing protein</fullName>
    </recommendedName>
</protein>
<evidence type="ECO:0000256" key="6">
    <source>
        <dbReference type="SAM" id="Phobius"/>
    </source>
</evidence>
<gene>
    <name evidence="8" type="ORF">HMPREF0220_3147</name>
</gene>
<keyword evidence="5 6" id="KW-0472">Membrane</keyword>
<reference evidence="8 9" key="1">
    <citation type="submission" date="2010-05" db="EMBL/GenBank/DDBJ databases">
        <authorList>
            <person name="Qin X."/>
            <person name="Bachman B."/>
            <person name="Battles P."/>
            <person name="Bell A."/>
            <person name="Bess C."/>
            <person name="Bickham C."/>
            <person name="Chaboub L."/>
            <person name="Chen D."/>
            <person name="Coyle M."/>
            <person name="Deiros D.R."/>
            <person name="Dinh H."/>
            <person name="Forbes L."/>
            <person name="Fowler G."/>
            <person name="Francisco L."/>
            <person name="Fu Q."/>
            <person name="Gubbala S."/>
            <person name="Hale W."/>
            <person name="Han Y."/>
            <person name="Hemphill L."/>
            <person name="Highlander S.K."/>
            <person name="Hirani K."/>
            <person name="Hogues M."/>
            <person name="Jackson L."/>
            <person name="Jakkamsetti A."/>
            <person name="Javaid M."/>
            <person name="Jiang H."/>
            <person name="Korchina V."/>
            <person name="Kovar C."/>
            <person name="Lara F."/>
            <person name="Lee S."/>
            <person name="Mata R."/>
            <person name="Mathew T."/>
            <person name="Moen C."/>
            <person name="Morales K."/>
            <person name="Munidasa M."/>
            <person name="Nazareth L."/>
            <person name="Ngo R."/>
            <person name="Nguyen L."/>
            <person name="Okwuonu G."/>
            <person name="Ongeri F."/>
            <person name="Patil S."/>
            <person name="Petrosino J."/>
            <person name="Pham C."/>
            <person name="Pham P."/>
            <person name="Pu L.-L."/>
            <person name="Puazo M."/>
            <person name="Raj R."/>
            <person name="Reid J."/>
            <person name="Rouhana J."/>
            <person name="Saada N."/>
            <person name="Shang Y."/>
            <person name="Simmons D."/>
            <person name="Thornton R."/>
            <person name="Warren J."/>
            <person name="Weissenberger G."/>
            <person name="Zhang J."/>
            <person name="Zhang L."/>
            <person name="Zhou C."/>
            <person name="Zhu D."/>
            <person name="Muzny D."/>
            <person name="Worley K."/>
            <person name="Gibbs R."/>
        </authorList>
    </citation>
    <scope>NUCLEOTIDE SEQUENCE [LARGE SCALE GENOMIC DNA]</scope>
    <source>
        <strain evidence="8 9">NAP08</strain>
    </source>
</reference>
<dbReference type="Gene3D" id="1.20.120.940">
    <property type="entry name" value="Putative aromatic acid exporter, C-terminal domain"/>
    <property type="match status" value="1"/>
</dbReference>
<evidence type="ECO:0000256" key="4">
    <source>
        <dbReference type="ARBA" id="ARBA00022989"/>
    </source>
</evidence>
<dbReference type="Pfam" id="PF11728">
    <property type="entry name" value="ArAE_1_C"/>
    <property type="match status" value="1"/>
</dbReference>
<dbReference type="Pfam" id="PF06081">
    <property type="entry name" value="ArAE_1"/>
    <property type="match status" value="1"/>
</dbReference>
<evidence type="ECO:0000313" key="8">
    <source>
        <dbReference type="EMBL" id="EFH05818.1"/>
    </source>
</evidence>
<feature type="transmembrane region" description="Helical" evidence="6">
    <location>
        <begin position="96"/>
        <end position="124"/>
    </location>
</feature>